<dbReference type="Pfam" id="PF21089">
    <property type="entry name" value="PKS_DH_N"/>
    <property type="match status" value="1"/>
</dbReference>
<feature type="compositionally biased region" description="Basic and acidic residues" evidence="11">
    <location>
        <begin position="2504"/>
        <end position="2557"/>
    </location>
</feature>
<dbReference type="InterPro" id="IPR029063">
    <property type="entry name" value="SAM-dependent_MTases_sf"/>
</dbReference>
<dbReference type="InterPro" id="IPR016039">
    <property type="entry name" value="Thiolase-like"/>
</dbReference>
<keyword evidence="6" id="KW-0677">Repeat</keyword>
<dbReference type="Gene3D" id="3.40.50.150">
    <property type="entry name" value="Vaccinia Virus protein VP39"/>
    <property type="match status" value="1"/>
</dbReference>
<keyword evidence="16" id="KW-1185">Reference proteome</keyword>
<dbReference type="Gene3D" id="3.40.366.10">
    <property type="entry name" value="Malonyl-Coenzyme A Acyl Carrier Protein, domain 2"/>
    <property type="match status" value="1"/>
</dbReference>
<dbReference type="InterPro" id="IPR020845">
    <property type="entry name" value="AMP-binding_CS"/>
</dbReference>
<dbReference type="Gene3D" id="3.30.559.30">
    <property type="entry name" value="Nonribosomal peptide synthetase, condensation domain"/>
    <property type="match status" value="1"/>
</dbReference>
<evidence type="ECO:0000313" key="16">
    <source>
        <dbReference type="Proteomes" id="UP000799291"/>
    </source>
</evidence>
<evidence type="ECO:0000259" key="14">
    <source>
        <dbReference type="PROSITE" id="PS52019"/>
    </source>
</evidence>
<dbReference type="Pfam" id="PF16197">
    <property type="entry name" value="KAsynt_C_assoc"/>
    <property type="match status" value="1"/>
</dbReference>
<dbReference type="PROSITE" id="PS00455">
    <property type="entry name" value="AMP_BINDING"/>
    <property type="match status" value="1"/>
</dbReference>
<dbReference type="PROSITE" id="PS50075">
    <property type="entry name" value="CARRIER"/>
    <property type="match status" value="2"/>
</dbReference>
<feature type="region of interest" description="Disordered" evidence="11">
    <location>
        <begin position="2464"/>
        <end position="2557"/>
    </location>
</feature>
<dbReference type="GO" id="GO:0004312">
    <property type="term" value="F:fatty acid synthase activity"/>
    <property type="evidence" value="ECO:0007669"/>
    <property type="project" value="TreeGrafter"/>
</dbReference>
<feature type="domain" description="Ketosynthase family 3 (KS3)" evidence="13">
    <location>
        <begin position="5"/>
        <end position="424"/>
    </location>
</feature>
<dbReference type="Pfam" id="PF00698">
    <property type="entry name" value="Acyl_transf_1"/>
    <property type="match status" value="1"/>
</dbReference>
<dbReference type="GO" id="GO:0004315">
    <property type="term" value="F:3-oxoacyl-[acyl-carrier-protein] synthase activity"/>
    <property type="evidence" value="ECO:0007669"/>
    <property type="project" value="InterPro"/>
</dbReference>
<dbReference type="Pfam" id="PF00550">
    <property type="entry name" value="PP-binding"/>
    <property type="match status" value="2"/>
</dbReference>
<name>A0A6G1JBC0_9PLEO</name>
<evidence type="ECO:0000256" key="7">
    <source>
        <dbReference type="ARBA" id="ARBA00023002"/>
    </source>
</evidence>
<dbReference type="GO" id="GO:0016491">
    <property type="term" value="F:oxidoreductase activity"/>
    <property type="evidence" value="ECO:0007669"/>
    <property type="project" value="UniProtKB-KW"/>
</dbReference>
<dbReference type="PROSITE" id="PS00606">
    <property type="entry name" value="KS3_1"/>
    <property type="match status" value="1"/>
</dbReference>
<dbReference type="Gene3D" id="3.40.50.12780">
    <property type="entry name" value="N-terminal domain of ligase-like"/>
    <property type="match status" value="1"/>
</dbReference>
<dbReference type="Gene3D" id="3.10.129.110">
    <property type="entry name" value="Polyketide synthase dehydratase"/>
    <property type="match status" value="1"/>
</dbReference>
<organism evidence="15 16">
    <name type="scientific">Lentithecium fluviatile CBS 122367</name>
    <dbReference type="NCBI Taxonomy" id="1168545"/>
    <lineage>
        <taxon>Eukaryota</taxon>
        <taxon>Fungi</taxon>
        <taxon>Dikarya</taxon>
        <taxon>Ascomycota</taxon>
        <taxon>Pezizomycotina</taxon>
        <taxon>Dothideomycetes</taxon>
        <taxon>Pleosporomycetidae</taxon>
        <taxon>Pleosporales</taxon>
        <taxon>Massarineae</taxon>
        <taxon>Lentitheciaceae</taxon>
        <taxon>Lentithecium</taxon>
    </lineage>
</organism>
<dbReference type="InterPro" id="IPR013968">
    <property type="entry name" value="PKS_KR"/>
</dbReference>
<protein>
    <submittedName>
        <fullName evidence="15">Putative hybrid PKS-NRPS enzyme</fullName>
    </submittedName>
</protein>
<dbReference type="SMART" id="SM00826">
    <property type="entry name" value="PKS_DH"/>
    <property type="match status" value="1"/>
</dbReference>
<evidence type="ECO:0000256" key="1">
    <source>
        <dbReference type="ARBA" id="ARBA00022450"/>
    </source>
</evidence>
<dbReference type="PROSITE" id="PS52004">
    <property type="entry name" value="KS3_2"/>
    <property type="match status" value="1"/>
</dbReference>
<dbReference type="SUPFAM" id="SSF56801">
    <property type="entry name" value="Acetyl-CoA synthetase-like"/>
    <property type="match status" value="1"/>
</dbReference>
<dbReference type="InterPro" id="IPR020806">
    <property type="entry name" value="PKS_PP-bd"/>
</dbReference>
<keyword evidence="1" id="KW-0596">Phosphopantetheine</keyword>
<dbReference type="CDD" id="cd00833">
    <property type="entry name" value="PKS"/>
    <property type="match status" value="1"/>
</dbReference>
<dbReference type="SMART" id="SM00822">
    <property type="entry name" value="PKS_KR"/>
    <property type="match status" value="1"/>
</dbReference>
<dbReference type="GO" id="GO:0006633">
    <property type="term" value="P:fatty acid biosynthetic process"/>
    <property type="evidence" value="ECO:0007669"/>
    <property type="project" value="InterPro"/>
</dbReference>
<dbReference type="Pfam" id="PF00501">
    <property type="entry name" value="AMP-binding"/>
    <property type="match status" value="1"/>
</dbReference>
<feature type="domain" description="Carrier" evidence="12">
    <location>
        <begin position="2366"/>
        <end position="2449"/>
    </location>
</feature>
<dbReference type="EMBL" id="MU005575">
    <property type="protein sequence ID" value="KAF2687511.1"/>
    <property type="molecule type" value="Genomic_DNA"/>
</dbReference>
<dbReference type="InterPro" id="IPR023213">
    <property type="entry name" value="CAT-like_dom_sf"/>
</dbReference>
<dbReference type="InterPro" id="IPR049900">
    <property type="entry name" value="PKS_mFAS_DH"/>
</dbReference>
<feature type="compositionally biased region" description="Low complexity" evidence="11">
    <location>
        <begin position="2480"/>
        <end position="2491"/>
    </location>
</feature>
<dbReference type="OrthoDB" id="329835at2759"/>
<evidence type="ECO:0000259" key="12">
    <source>
        <dbReference type="PROSITE" id="PS50075"/>
    </source>
</evidence>
<evidence type="ECO:0000313" key="15">
    <source>
        <dbReference type="EMBL" id="KAF2687511.1"/>
    </source>
</evidence>
<keyword evidence="2" id="KW-0597">Phosphoprotein</keyword>
<dbReference type="Proteomes" id="UP000799291">
    <property type="component" value="Unassembled WGS sequence"/>
</dbReference>
<dbReference type="InterPro" id="IPR050091">
    <property type="entry name" value="PKS_NRPS_Biosynth_Enz"/>
</dbReference>
<dbReference type="SUPFAM" id="SSF53335">
    <property type="entry name" value="S-adenosyl-L-methionine-dependent methyltransferases"/>
    <property type="match status" value="1"/>
</dbReference>
<dbReference type="InterPro" id="IPR000873">
    <property type="entry name" value="AMP-dep_synth/lig_dom"/>
</dbReference>
<dbReference type="SMART" id="SM00825">
    <property type="entry name" value="PKS_KS"/>
    <property type="match status" value="1"/>
</dbReference>
<dbReference type="GO" id="GO:0016874">
    <property type="term" value="F:ligase activity"/>
    <property type="evidence" value="ECO:0007669"/>
    <property type="project" value="UniProtKB-KW"/>
</dbReference>
<dbReference type="PANTHER" id="PTHR43775:SF20">
    <property type="entry name" value="HYBRID PKS-NRPS SYNTHETASE APDA"/>
    <property type="match status" value="1"/>
</dbReference>
<dbReference type="Pfam" id="PF08242">
    <property type="entry name" value="Methyltransf_12"/>
    <property type="match status" value="1"/>
</dbReference>
<dbReference type="Pfam" id="PF00109">
    <property type="entry name" value="ketoacyl-synt"/>
    <property type="match status" value="1"/>
</dbReference>
<feature type="active site" description="Proton donor; for dehydratase activity" evidence="10">
    <location>
        <position position="1128"/>
    </location>
</feature>
<dbReference type="Pfam" id="PF14765">
    <property type="entry name" value="PS-DH"/>
    <property type="match status" value="1"/>
</dbReference>
<feature type="region of interest" description="C-terminal hotdog fold" evidence="10">
    <location>
        <begin position="1068"/>
        <end position="1221"/>
    </location>
</feature>
<evidence type="ECO:0000256" key="2">
    <source>
        <dbReference type="ARBA" id="ARBA00022553"/>
    </source>
</evidence>
<reference evidence="15" key="1">
    <citation type="journal article" date="2020" name="Stud. Mycol.">
        <title>101 Dothideomycetes genomes: a test case for predicting lifestyles and emergence of pathogens.</title>
        <authorList>
            <person name="Haridas S."/>
            <person name="Albert R."/>
            <person name="Binder M."/>
            <person name="Bloem J."/>
            <person name="Labutti K."/>
            <person name="Salamov A."/>
            <person name="Andreopoulos B."/>
            <person name="Baker S."/>
            <person name="Barry K."/>
            <person name="Bills G."/>
            <person name="Bluhm B."/>
            <person name="Cannon C."/>
            <person name="Castanera R."/>
            <person name="Culley D."/>
            <person name="Daum C."/>
            <person name="Ezra D."/>
            <person name="Gonzalez J."/>
            <person name="Henrissat B."/>
            <person name="Kuo A."/>
            <person name="Liang C."/>
            <person name="Lipzen A."/>
            <person name="Lutzoni F."/>
            <person name="Magnuson J."/>
            <person name="Mondo S."/>
            <person name="Nolan M."/>
            <person name="Ohm R."/>
            <person name="Pangilinan J."/>
            <person name="Park H.-J."/>
            <person name="Ramirez L."/>
            <person name="Alfaro M."/>
            <person name="Sun H."/>
            <person name="Tritt A."/>
            <person name="Yoshinaga Y."/>
            <person name="Zwiers L.-H."/>
            <person name="Turgeon B."/>
            <person name="Goodwin S."/>
            <person name="Spatafora J."/>
            <person name="Crous P."/>
            <person name="Grigoriev I."/>
        </authorList>
    </citation>
    <scope>NUCLEOTIDE SEQUENCE</scope>
    <source>
        <strain evidence="15">CBS 122367</strain>
    </source>
</reference>
<dbReference type="Gene3D" id="3.30.300.30">
    <property type="match status" value="1"/>
</dbReference>
<dbReference type="Gene3D" id="3.40.50.720">
    <property type="entry name" value="NAD(P)-binding Rossmann-like Domain"/>
    <property type="match status" value="3"/>
</dbReference>
<dbReference type="Pfam" id="PF02801">
    <property type="entry name" value="Ketoacyl-synt_C"/>
    <property type="match status" value="1"/>
</dbReference>
<dbReference type="PROSITE" id="PS52019">
    <property type="entry name" value="PKS_MFAS_DH"/>
    <property type="match status" value="1"/>
</dbReference>
<evidence type="ECO:0000256" key="8">
    <source>
        <dbReference type="ARBA" id="ARBA00023268"/>
    </source>
</evidence>
<dbReference type="InterPro" id="IPR001242">
    <property type="entry name" value="Condensation_dom"/>
</dbReference>
<dbReference type="CDD" id="cd02440">
    <property type="entry name" value="AdoMet_MTases"/>
    <property type="match status" value="1"/>
</dbReference>
<dbReference type="PANTHER" id="PTHR43775">
    <property type="entry name" value="FATTY ACID SYNTHASE"/>
    <property type="match status" value="1"/>
</dbReference>
<dbReference type="InterPro" id="IPR016036">
    <property type="entry name" value="Malonyl_transacylase_ACP-bd"/>
</dbReference>
<dbReference type="Pfam" id="PF23114">
    <property type="entry name" value="NAD-bd_HRPKS_sdrA"/>
    <property type="match status" value="1"/>
</dbReference>
<feature type="domain" description="Carrier" evidence="12">
    <location>
        <begin position="3548"/>
        <end position="3624"/>
    </location>
</feature>
<evidence type="ECO:0000256" key="11">
    <source>
        <dbReference type="SAM" id="MobiDB-lite"/>
    </source>
</evidence>
<dbReference type="Gene3D" id="3.40.47.10">
    <property type="match status" value="1"/>
</dbReference>
<dbReference type="InterPro" id="IPR049552">
    <property type="entry name" value="PKS_DH_N"/>
</dbReference>
<dbReference type="InterPro" id="IPR013120">
    <property type="entry name" value="FAR_NAD-bd"/>
</dbReference>
<dbReference type="Pfam" id="PF07993">
    <property type="entry name" value="NAD_binding_4"/>
    <property type="match status" value="1"/>
</dbReference>
<evidence type="ECO:0000256" key="10">
    <source>
        <dbReference type="PROSITE-ProRule" id="PRU01363"/>
    </source>
</evidence>
<dbReference type="Gene3D" id="3.30.559.10">
    <property type="entry name" value="Chloramphenicol acetyltransferase-like domain"/>
    <property type="match status" value="1"/>
</dbReference>
<dbReference type="SMART" id="SM00823">
    <property type="entry name" value="PKS_PP"/>
    <property type="match status" value="2"/>
</dbReference>
<dbReference type="SUPFAM" id="SSF47336">
    <property type="entry name" value="ACP-like"/>
    <property type="match status" value="2"/>
</dbReference>
<feature type="compositionally biased region" description="Polar residues" evidence="11">
    <location>
        <begin position="2494"/>
        <end position="2503"/>
    </location>
</feature>
<dbReference type="InterPro" id="IPR042104">
    <property type="entry name" value="PKS_dehydratase_sf"/>
</dbReference>
<dbReference type="SMART" id="SM00827">
    <property type="entry name" value="PKS_AT"/>
    <property type="match status" value="1"/>
</dbReference>
<feature type="domain" description="PKS/mFAS DH" evidence="14">
    <location>
        <begin position="920"/>
        <end position="1221"/>
    </location>
</feature>
<evidence type="ECO:0000259" key="13">
    <source>
        <dbReference type="PROSITE" id="PS52004"/>
    </source>
</evidence>
<evidence type="ECO:0000256" key="6">
    <source>
        <dbReference type="ARBA" id="ARBA00022737"/>
    </source>
</evidence>
<dbReference type="InterPro" id="IPR014031">
    <property type="entry name" value="Ketoacyl_synth_C"/>
</dbReference>
<feature type="region of interest" description="N-terminal hotdog fold" evidence="10">
    <location>
        <begin position="920"/>
        <end position="1053"/>
    </location>
</feature>
<dbReference type="CDD" id="cd05930">
    <property type="entry name" value="A_NRPS"/>
    <property type="match status" value="1"/>
</dbReference>
<accession>A0A6G1JBC0</accession>
<keyword evidence="5" id="KW-0808">Transferase</keyword>
<sequence length="3959" mass="437346">MPQRNEPIAVIGSAFRFPGKCDTPSKLWELLKQPSDLLQTVPASRFNAKAWYHPDNAHHGTSNVTKSYFLSEDPATFDTQFFSIPPNECEAIDPQQRMLLETVYDALSAAGIPMERLRGTSTACYVGQMCDDWSGILMKDWDSIPQYAATGISRSIMSNRISYFFDWHGPSMTIDTACSSSLVAVHEAVQVLRSGDSPVAVACGANLILSPDGRSRMWDADANGYARGEGIAAMVLKPLSQAIKDGDHIDCVIRETGFNQDGRTTGITMPSSKAQASLIRHTYAKAGLDPLNPLDRPQFFHAHGTGTPAGDPQEAEAISKTFFQDGESSEKKLYVGSIKTVIGHTEGTAGLASLIGTSLAMQNKTIPPNMHLQKLSEKVAPFCQNLEVPIASRAWPEAPPGQPLRASVNSFGFGGANAHAILESYEPTEPRDSSVEAPLFTPLTFSANSEKSLRRMLDTTSEFLSATNPTNLRDIAWTLQNHRSVLPYKAVISGRTLEDLVASIDSARATKDSLGVRSSPPKDLEILGIFTGQGAQWPTMGAELIKSSPYVREVIANMDKSLQDLPASDRPSWSIKGELEAGAAKSRLAEAALSQPLCTAVQIVLVDLIKAAGIKFKAVVGHSSGEIAAAYASGFVSGTDAIRIAYYRGLYAKLAASPSGKKGAMLAVGTSLQDAEEFCGLEQFENRLTVAASNAAASVTLSGDEDAVEEAKAIFKDESKFARTLRVNTAYHSLHMLPCSQPYLEAMERCSVKFRDGSSSTKWFSSVHLHAKMSKDALNSQYWVDNMKNPVLFSQAITAAVQHAGPFDLAIEVGPHPALKGPALENIEEATGVSGTPYTGLLGRGTDDVKAFSAALGYLWERFGPSAVDFEGYDGLISGLSDAKWEVAVDLPAYPWDHDTRYWTESRVSASYKTRDAGPHPLLGVKLEEGTTGQQRQWRNLLFPREIPWMSGHKLQGQIVFPASGYISMAVEAIATLAGNDCVQLIEITDFNIGRAISFLDESTGIEVTFNLGITDSGSDRIMASFQVSSCHRGEHVMNLNASGSISIHLGEASKHALYAAPIPQFNMTDVEIDRFYKTLGDMGYNYARPFKAISSIRRRTDSAVGEMTDVRGEGWEDELLVHPGFIDTSFQTVFAAFSSPGDERLWALHVPTNIKRFSINPALAAFPQGKEAVWPWQSCITSGPQSSPVANIEVFAENGKDVLLDVEGIKLVPFAQATDESDCHLFSSFVYDLAKPDGDIASPNRPTDFDIRLAKDSERFSFYWITQVLSSVTPEEEEQTLIHYKRMLKWCRFVSDQVLNGQHPYVGPEAKYDTLEFVEELVKPYGDRSDIGLIRAVGQNLADVIRTRGNIVEYMVKDGMLDAFYEEGLGLHIANIWEANMAAQAVHRYPRMNIIEIGGGTGGSTRMILPKLGKAFSSYTFTDISAGFFDAAEERFKEYADRMIFRTFDMEKDITEQGFVEGHYDMVLASNVLHAGPDLDLIMSNVRRLVKPGGWLINMEATTYFPSLRNGFAMAGLPGWWCGAETGRPWGPTIPVGEWDKLYKRTGWSGVDTYPPHLNDLHHFTVMATQAVDDRINFLREPLSIEPAEANSQYLVIVGGMSDTTTDISEQLTSHLRSYFSEVVRVDSVEEFMGLEIDSPPVVVNLSELDVPIMEELMNDQPEKHDALKDLFSRATDILWITQNNRWQNPYTRMLVGMARTFRKEYPGLQFQALDVDVLDSESARLFAECLLRHQKLCEWNEELAPGTIHWSEEPELHLENGRFYVPRLKPVQDMNDRYNSTKRQITHNVDPSVSEIELVVNEDSYELREPSPLKISNAVEDGVTIRLSKSLLQSVRIPGAGHYLLCYGVNESGESVVALSSSSESVVRVPKVWVMPYSGKVDPAQVLLSLAANFAASAIIGEAPPNTTLLAHDPEPIVASALIKQASSKRIRVSCTTFQEGRKGAHWIYIHPKTPRRTVKKKLPKDISTFVNFSRGIDKNILATMEKDMPFGCAFSDQSEFFSTSAKNSLAANAKAIGEYLSRSWNMAKAANFALSSKRPTLPLHDVSSYSEPLDQLAVVDWDVKNEVPINTQPIDSAHTLFKADRTYFMVGLSGEVGQSITQWMVRHGARYVVLTSRNPRVSLEWMEGLEDEYGATIRAMSLDITDREALHSCYNKICRTMPPIAGVAHGAMVLVDNLFQNMSYEDLMTVLRPKILGAIHLDELFSEDTLDFFILFSSITGVVGNTGQSNYIGANFFLESLGLQRRRRGLVASVIGISSLVGIGYVERSENFDADHFARLGYRNVSEQDVHMLFAEAILRGRPDATGSHEIITGVVPRYPNQDGMAAYLQDVKFNHLILERTSEKQDGNSSVQVPVRTQLQTASTEDEVRNIMQDGFTKRIKKILRVPEENEFSTTMSLVEQGVDSLVAVDIRSWFLKEVEVDVPVLKVLGGASINDLLSESLQRLSPEMVPQLGFQPASALEAAEQPAQTQPDLLVASPSPAHSVPSLNGYFSKSNRPNSEPKGEPDQLKTHVTELREAQDEPSRTQDEKRRVEERKGKEEQENAAREQARTKEEERIFENLLHSEVTERMSFGQSRFWFLHQALKDKTTFNMAIMIRLEGRIRTKDLERAVQAVALRHEALRTRYFATGEFMENPMQGVIQSSRVKLGSKRISNESDAYRELDEIRAHEWDLGRWDTMKVSLLSSSKTMHYLIIGCHHISMDGFGFNIFFSELEKAYKGQTLPVLPLTSQYRAFARRQHQDWESGKLDEDLDYYRNIVPKDAKPLPLFPFARTNTRRPLDSYGSHKVETRIDASLTNKIKMISRKYKCTAFHFYLATLQLLVFRLLDDCEDFFMGVADANRIDERFMNTLGFLLNILPLRFDRGNATTFSQALQQSRNKAYSGLVHSRLPFNILLEQLRVPRSAAHTPLFQIFIDYRQGVQERQKYMGLKAEGEKWHIARTGYDVTLDILENPGGDSRLELGLQKQLYTKENGKLMIDAFVNLLTAFAHNPDADWNIPDMWPKAAIEKALKAGRGDNIEYSWGPTVVHRIDNIISQHGSEMALKDGTGRAISYSQMGRRVGAICSALMQTNGINGARVAVFQVPSSDWICSMLAIFRAGAVYVPLDLRTPLSRLAAIANEAHVDIILTDDRTSGDVAALGIPDAKTINVSVLPDAGDIPQNLARSGASAIILFTSGSTGTPKGIHINHTNVIRQVESYSKQCNIQSSRSRVLQQSAYSFDKSLQQIFLALVHGGALCIVPSEQRGDPVAQVQLMVSEQITHTTATPSEYLMWFRYAKDNIVNCKSWRTALLGGEPATEALLNEFRQLGLPLRVLNSYGPAETTMSCAKGDVSYSTIQTSEPILAGFILPNYSTYIVNDKLQPVPLGIPGEIIIGGIGVGDGYLNNKELTKQKFLPDAFGGSGMMYRTGDRGRLSENGALFCDGRLEGDTQIKLRGVRMELEDIENTIIKAASSVLDAVVVTLRGDMDSAFLAAHVVFSPTHTDDPDTFLERLPTILPLPQYMIPAVFVRLDRLPLTAHLKVDRKALKALPIPEQSDMAAGGYADLSATESQLASIWKQVITRAPVLRSDSNFFRVGGNSLVLVKLQAILRSKFKVNLGLIDIMNAATLGNMARLIDDARRVGQIDWDAETSLPGPPMQNGHVNNTAPRKQNDLVVMVTGATGVLGQRIVACLASDVRIKRIYAVAVRPKTTSSAERIPDTTGKVIVKLGDLDQPLLGLSISSAAAISNEIDAIFHLGANRSFWDSYHDLRATNVSSIKGIISIANTRRAPIHFVSSGGVSSYASSPPPTDGSDGYVASKWAAEALLTNAAKRFGLQCTIHRLTKTSGILDTPPEILDELLALARTMKKRPVLDGFSGSLGLIPAKLIAQNISEALFDEALSRSTEATIVPQESVTNVAVVAFAERLRQDEEILSYEGMPALKWMGVAKKMGWSQFMVGQELVMSNEGDQVVTKR</sequence>
<gene>
    <name evidence="15" type="ORF">K458DRAFT_469391</name>
</gene>
<dbReference type="GO" id="GO:0032259">
    <property type="term" value="P:methylation"/>
    <property type="evidence" value="ECO:0007669"/>
    <property type="project" value="UniProtKB-KW"/>
</dbReference>
<dbReference type="GO" id="GO:0008168">
    <property type="term" value="F:methyltransferase activity"/>
    <property type="evidence" value="ECO:0007669"/>
    <property type="project" value="UniProtKB-KW"/>
</dbReference>
<keyword evidence="3" id="KW-0436">Ligase</keyword>
<dbReference type="CDD" id="cd19532">
    <property type="entry name" value="C_PKS-NRPS"/>
    <property type="match status" value="1"/>
</dbReference>
<dbReference type="SUPFAM" id="SSF52777">
    <property type="entry name" value="CoA-dependent acyltransferases"/>
    <property type="match status" value="2"/>
</dbReference>
<keyword evidence="4" id="KW-0489">Methyltransferase</keyword>
<evidence type="ECO:0000256" key="5">
    <source>
        <dbReference type="ARBA" id="ARBA00022679"/>
    </source>
</evidence>
<comment type="similarity">
    <text evidence="9">Belongs to the NRP synthetase family.</text>
</comment>
<dbReference type="InterPro" id="IPR014030">
    <property type="entry name" value="Ketoacyl_synth_N"/>
</dbReference>
<dbReference type="Gene3D" id="1.10.1200.10">
    <property type="entry name" value="ACP-like"/>
    <property type="match status" value="2"/>
</dbReference>
<dbReference type="SUPFAM" id="SSF51735">
    <property type="entry name" value="NAD(P)-binding Rossmann-fold domains"/>
    <property type="match status" value="2"/>
</dbReference>
<dbReference type="InterPro" id="IPR032821">
    <property type="entry name" value="PKS_assoc"/>
</dbReference>
<dbReference type="InterPro" id="IPR018201">
    <property type="entry name" value="Ketoacyl_synth_AS"/>
</dbReference>
<dbReference type="GO" id="GO:0031177">
    <property type="term" value="F:phosphopantetheine binding"/>
    <property type="evidence" value="ECO:0007669"/>
    <property type="project" value="InterPro"/>
</dbReference>
<evidence type="ECO:0000256" key="4">
    <source>
        <dbReference type="ARBA" id="ARBA00022603"/>
    </source>
</evidence>
<dbReference type="InterPro" id="IPR009081">
    <property type="entry name" value="PP-bd_ACP"/>
</dbReference>
<dbReference type="InterPro" id="IPR016035">
    <property type="entry name" value="Acyl_Trfase/lysoPLipase"/>
</dbReference>
<keyword evidence="7" id="KW-0560">Oxidoreductase</keyword>
<dbReference type="Pfam" id="PF00668">
    <property type="entry name" value="Condensation"/>
    <property type="match status" value="1"/>
</dbReference>
<dbReference type="InterPro" id="IPR057326">
    <property type="entry name" value="KR_dom"/>
</dbReference>
<dbReference type="SUPFAM" id="SSF52151">
    <property type="entry name" value="FabD/lysophospholipase-like"/>
    <property type="match status" value="1"/>
</dbReference>
<evidence type="ECO:0000256" key="3">
    <source>
        <dbReference type="ARBA" id="ARBA00022598"/>
    </source>
</evidence>
<keyword evidence="8" id="KW-0511">Multifunctional enzyme</keyword>
<dbReference type="SUPFAM" id="SSF55048">
    <property type="entry name" value="Probable ACP-binding domain of malonyl-CoA ACP transacylase"/>
    <property type="match status" value="1"/>
</dbReference>
<feature type="active site" description="Proton acceptor; for dehydratase activity" evidence="10">
    <location>
        <position position="953"/>
    </location>
</feature>
<dbReference type="InterPro" id="IPR001227">
    <property type="entry name" value="Ac_transferase_dom_sf"/>
</dbReference>
<dbReference type="InterPro" id="IPR056501">
    <property type="entry name" value="NAD-bd_HRPKS_sdrA"/>
</dbReference>
<dbReference type="InterPro" id="IPR049551">
    <property type="entry name" value="PKS_DH_C"/>
</dbReference>
<dbReference type="InterPro" id="IPR020841">
    <property type="entry name" value="PKS_Beta-ketoAc_synthase_dom"/>
</dbReference>
<dbReference type="InterPro" id="IPR036291">
    <property type="entry name" value="NAD(P)-bd_dom_sf"/>
</dbReference>
<dbReference type="InterPro" id="IPR013217">
    <property type="entry name" value="Methyltransf_12"/>
</dbReference>
<dbReference type="InterPro" id="IPR014043">
    <property type="entry name" value="Acyl_transferase_dom"/>
</dbReference>
<evidence type="ECO:0000256" key="9">
    <source>
        <dbReference type="ARBA" id="ARBA00029454"/>
    </source>
</evidence>
<dbReference type="GO" id="GO:0009403">
    <property type="term" value="P:toxin biosynthetic process"/>
    <property type="evidence" value="ECO:0007669"/>
    <property type="project" value="UniProtKB-ARBA"/>
</dbReference>
<dbReference type="InterPro" id="IPR045851">
    <property type="entry name" value="AMP-bd_C_sf"/>
</dbReference>
<proteinExistence type="inferred from homology"/>
<dbReference type="InterPro" id="IPR042099">
    <property type="entry name" value="ANL_N_sf"/>
</dbReference>
<dbReference type="SUPFAM" id="SSF53901">
    <property type="entry name" value="Thiolase-like"/>
    <property type="match status" value="1"/>
</dbReference>
<dbReference type="Pfam" id="PF08659">
    <property type="entry name" value="KR"/>
    <property type="match status" value="1"/>
</dbReference>
<dbReference type="InterPro" id="IPR036736">
    <property type="entry name" value="ACP-like_sf"/>
</dbReference>
<dbReference type="InterPro" id="IPR020807">
    <property type="entry name" value="PKS_DH"/>
</dbReference>